<evidence type="ECO:0000256" key="3">
    <source>
        <dbReference type="ARBA" id="ARBA00022741"/>
    </source>
</evidence>
<feature type="domain" description="Kinesin motor" evidence="9">
    <location>
        <begin position="1"/>
        <end position="119"/>
    </location>
</feature>
<comment type="subcellular location">
    <subcellularLocation>
        <location evidence="1">Cytoplasm</location>
    </subcellularLocation>
</comment>
<evidence type="ECO:0000313" key="10">
    <source>
        <dbReference type="EMBL" id="CAK0897946.1"/>
    </source>
</evidence>
<dbReference type="InterPro" id="IPR027640">
    <property type="entry name" value="Kinesin-like_fam"/>
</dbReference>
<feature type="coiled-coil region" evidence="8">
    <location>
        <begin position="125"/>
        <end position="236"/>
    </location>
</feature>
<dbReference type="PANTHER" id="PTHR47969:SF15">
    <property type="entry name" value="CHROMOSOME-ASSOCIATED KINESIN KIF4A-RELATED"/>
    <property type="match status" value="1"/>
</dbReference>
<dbReference type="PANTHER" id="PTHR47969">
    <property type="entry name" value="CHROMOSOME-ASSOCIATED KINESIN KIF4A-RELATED"/>
    <property type="match status" value="1"/>
</dbReference>
<keyword evidence="2" id="KW-0963">Cytoplasm</keyword>
<dbReference type="SUPFAM" id="SSF52540">
    <property type="entry name" value="P-loop containing nucleoside triphosphate hydrolases"/>
    <property type="match status" value="1"/>
</dbReference>
<evidence type="ECO:0000256" key="2">
    <source>
        <dbReference type="ARBA" id="ARBA00022490"/>
    </source>
</evidence>
<dbReference type="PROSITE" id="PS50067">
    <property type="entry name" value="KINESIN_MOTOR_2"/>
    <property type="match status" value="1"/>
</dbReference>
<protein>
    <recommendedName>
        <fullName evidence="7">Kinesin-like protein</fullName>
    </recommendedName>
</protein>
<dbReference type="InterPro" id="IPR027417">
    <property type="entry name" value="P-loop_NTPase"/>
</dbReference>
<accession>A0ABN9XHV7</accession>
<dbReference type="PRINTS" id="PR00380">
    <property type="entry name" value="KINESINHEAVY"/>
</dbReference>
<evidence type="ECO:0000256" key="1">
    <source>
        <dbReference type="ARBA" id="ARBA00004496"/>
    </source>
</evidence>
<reference evidence="10" key="1">
    <citation type="submission" date="2023-10" db="EMBL/GenBank/DDBJ databases">
        <authorList>
            <person name="Chen Y."/>
            <person name="Shah S."/>
            <person name="Dougan E. K."/>
            <person name="Thang M."/>
            <person name="Chan C."/>
        </authorList>
    </citation>
    <scope>NUCLEOTIDE SEQUENCE [LARGE SCALE GENOMIC DNA]</scope>
</reference>
<gene>
    <name evidence="10" type="ORF">PCOR1329_LOCUS75984</name>
</gene>
<keyword evidence="7" id="KW-0505">Motor protein</keyword>
<dbReference type="EMBL" id="CAUYUJ010020405">
    <property type="protein sequence ID" value="CAK0897946.1"/>
    <property type="molecule type" value="Genomic_DNA"/>
</dbReference>
<organism evidence="10 11">
    <name type="scientific">Prorocentrum cordatum</name>
    <dbReference type="NCBI Taxonomy" id="2364126"/>
    <lineage>
        <taxon>Eukaryota</taxon>
        <taxon>Sar</taxon>
        <taxon>Alveolata</taxon>
        <taxon>Dinophyceae</taxon>
        <taxon>Prorocentrales</taxon>
        <taxon>Prorocentraceae</taxon>
        <taxon>Prorocentrum</taxon>
    </lineage>
</organism>
<sequence>VHQKDEEDKSKNVFAKLNLVDLAGSERQKGTGASGQTLKEGANINKSLSALGNVINALVECANGKKVFIPYRNSKLTRVLQESLGGNSLCTMLAALSPAACNYEETMSTLRYANRAKAIKVTATKNEEASQISRLKAEVEALRAKLEAAAGGGGGGGSGGLTEEEKEAEKAKFEQQLRDMEAMMNNNWADKENMSKEHQQKLQRLQEEQHRAAQALEEERSRRLRLLREKSDLELTIRGFIDFVLHLPKFNSPPPVITGELPRLWLKTQRSLRQDVGELKEHHNMVMVLRHQFQEDAKLCAEASEAQDYVLAATGLARCLPKLDKLSRGGLKLSELEARALSAASELADGARQSAAELARFRQQLVDDTAEGDEAKAGAGALEE</sequence>
<feature type="non-terminal residue" evidence="10">
    <location>
        <position position="384"/>
    </location>
</feature>
<keyword evidence="11" id="KW-1185">Reference proteome</keyword>
<comment type="similarity">
    <text evidence="6 7">Belongs to the TRAFAC class myosin-kinesin ATPase superfamily. Kinesin family.</text>
</comment>
<dbReference type="InterPro" id="IPR036961">
    <property type="entry name" value="Kinesin_motor_dom_sf"/>
</dbReference>
<evidence type="ECO:0000256" key="8">
    <source>
        <dbReference type="SAM" id="Coils"/>
    </source>
</evidence>
<evidence type="ECO:0000259" key="9">
    <source>
        <dbReference type="PROSITE" id="PS50067"/>
    </source>
</evidence>
<keyword evidence="4 7" id="KW-0067">ATP-binding</keyword>
<dbReference type="SMART" id="SM00129">
    <property type="entry name" value="KISc"/>
    <property type="match status" value="1"/>
</dbReference>
<evidence type="ECO:0000256" key="4">
    <source>
        <dbReference type="ARBA" id="ARBA00022840"/>
    </source>
</evidence>
<dbReference type="InterPro" id="IPR019821">
    <property type="entry name" value="Kinesin_motor_CS"/>
</dbReference>
<evidence type="ECO:0000256" key="6">
    <source>
        <dbReference type="PROSITE-ProRule" id="PRU00283"/>
    </source>
</evidence>
<dbReference type="Gene3D" id="3.40.850.10">
    <property type="entry name" value="Kinesin motor domain"/>
    <property type="match status" value="1"/>
</dbReference>
<proteinExistence type="inferred from homology"/>
<name>A0ABN9XHV7_9DINO</name>
<keyword evidence="5 8" id="KW-0175">Coiled coil</keyword>
<dbReference type="Pfam" id="PF00225">
    <property type="entry name" value="Kinesin"/>
    <property type="match status" value="1"/>
</dbReference>
<keyword evidence="7" id="KW-0493">Microtubule</keyword>
<feature type="non-terminal residue" evidence="10">
    <location>
        <position position="1"/>
    </location>
</feature>
<dbReference type="InterPro" id="IPR001752">
    <property type="entry name" value="Kinesin_motor_dom"/>
</dbReference>
<evidence type="ECO:0000256" key="7">
    <source>
        <dbReference type="RuleBase" id="RU000394"/>
    </source>
</evidence>
<keyword evidence="3 7" id="KW-0547">Nucleotide-binding</keyword>
<evidence type="ECO:0000313" key="11">
    <source>
        <dbReference type="Proteomes" id="UP001189429"/>
    </source>
</evidence>
<evidence type="ECO:0000256" key="5">
    <source>
        <dbReference type="ARBA" id="ARBA00023054"/>
    </source>
</evidence>
<comment type="caution">
    <text evidence="6">Lacks conserved residue(s) required for the propagation of feature annotation.</text>
</comment>
<dbReference type="Proteomes" id="UP001189429">
    <property type="component" value="Unassembled WGS sequence"/>
</dbReference>
<comment type="caution">
    <text evidence="10">The sequence shown here is derived from an EMBL/GenBank/DDBJ whole genome shotgun (WGS) entry which is preliminary data.</text>
</comment>
<dbReference type="PROSITE" id="PS00411">
    <property type="entry name" value="KINESIN_MOTOR_1"/>
    <property type="match status" value="1"/>
</dbReference>